<feature type="transmembrane region" description="Helical" evidence="6">
    <location>
        <begin position="817"/>
        <end position="834"/>
    </location>
</feature>
<keyword evidence="4 6" id="KW-1133">Transmembrane helix</keyword>
<feature type="transmembrane region" description="Helical" evidence="6">
    <location>
        <begin position="793"/>
        <end position="811"/>
    </location>
</feature>
<name>A0A366GPY2_9GAMM</name>
<keyword evidence="2" id="KW-0813">Transport</keyword>
<dbReference type="GO" id="GO:0016020">
    <property type="term" value="C:membrane"/>
    <property type="evidence" value="ECO:0007669"/>
    <property type="project" value="UniProtKB-SubCell"/>
</dbReference>
<feature type="transmembrane region" description="Helical" evidence="6">
    <location>
        <begin position="507"/>
        <end position="526"/>
    </location>
</feature>
<feature type="transmembrane region" description="Helical" evidence="6">
    <location>
        <begin position="391"/>
        <end position="413"/>
    </location>
</feature>
<evidence type="ECO:0000256" key="2">
    <source>
        <dbReference type="ARBA" id="ARBA00022448"/>
    </source>
</evidence>
<keyword evidence="5 6" id="KW-0472">Membrane</keyword>
<keyword evidence="3 6" id="KW-0812">Transmembrane</keyword>
<feature type="domain" description="Major facilitator superfamily (MFS) profile" evidence="7">
    <location>
        <begin position="394"/>
        <end position="841"/>
    </location>
</feature>
<protein>
    <submittedName>
        <fullName evidence="8">Putative MFS family arabinose efflux permease</fullName>
    </submittedName>
</protein>
<dbReference type="RefSeq" id="WP_181799971.1">
    <property type="nucleotide sequence ID" value="NZ_QNRO01000011.1"/>
</dbReference>
<feature type="transmembrane region" description="Helical" evidence="6">
    <location>
        <begin position="694"/>
        <end position="712"/>
    </location>
</feature>
<dbReference type="GO" id="GO:0022857">
    <property type="term" value="F:transmembrane transporter activity"/>
    <property type="evidence" value="ECO:0007669"/>
    <property type="project" value="InterPro"/>
</dbReference>
<sequence>MKTSSKALACSGVLVTFVVSLLVTMSVFRFQTTLGQLIQGRISVVSENIADSVEGAIDLGLSLGELRNADVLLLRAQASDPEITGIDIFAPGGKILFSTAPDQTGNFVDPGIVATQKNRGDSTWGVETVSEFISGASLTDSIGRAVGGVALTYSKRGFHKKVRSLGKALLTGAALVTAAFIGLVYFGIRLSFRSIDRSAETSPIVARAGENRGQVMEARKTSGKGILHRLTQRLLVLLVTAMVLSSVAVAGLVMKNFDRLLAPELEAKAQMIGSMVEADLMRALELGIPFGQIYGAERYLEDVVSDHVELVYIAINSADSPVIYQGGHVSGETRNSMATLPASPGPGGSPDVKELDDALDYTIAFHSVDGTLGRIHVGVDKHYAQQQLDDIFFNIVVILIAAILVAFEVMLVLVQTIRARAGLAIRDSGTERLAAVSDVRIPLFLFAFAEELQKSFLPLFVQELYTPVPWLNEPVIIGLPIAVYLAVLAIAAPYSGRWAERYGSRKLFLLGLLPAIAGFIGCSLAGSISELVLWRGTTALGYAMITVSCQDYIIANSHTRKWGRNMVLFVGIIMSATMCGTAVGGILADRFGYQTVFALAAVIAVLAGMAASRSLVDSPGIEPSANTSTHEQNRIPLKHSVSAALRVASNLHFVLFLLCIAIPANVLVAAYLWYLVPLYLSDLGATASEIARVMMLYYLLIVLFGPAASRMADLAGSRAWLIGLGSLLSGIGLVTLNEWESIWAVVISVTVLGLTHALTKGAQVPLALFICAREAEKVGRTTILGFLRFSERIGSLLGLMVSAMLIANYGYQASIGLTGILVSSTAFLFLIVHLQAVRQVEKASPGETS</sequence>
<feature type="transmembrane region" description="Helical" evidence="6">
    <location>
        <begin position="742"/>
        <end position="772"/>
    </location>
</feature>
<dbReference type="Proteomes" id="UP000252995">
    <property type="component" value="Unassembled WGS sequence"/>
</dbReference>
<reference evidence="8 9" key="1">
    <citation type="submission" date="2018-06" db="EMBL/GenBank/DDBJ databases">
        <title>Freshwater and sediment microbial communities from various areas in North America, analyzing microbe dynamics in response to fracking.</title>
        <authorList>
            <person name="Lamendella R."/>
        </authorList>
    </citation>
    <scope>NUCLEOTIDE SEQUENCE [LARGE SCALE GENOMIC DNA]</scope>
    <source>
        <strain evidence="8 9">114J</strain>
    </source>
</reference>
<dbReference type="PANTHER" id="PTHR23506:SF23">
    <property type="entry name" value="GH10249P"/>
    <property type="match status" value="1"/>
</dbReference>
<proteinExistence type="predicted"/>
<evidence type="ECO:0000256" key="1">
    <source>
        <dbReference type="ARBA" id="ARBA00004141"/>
    </source>
</evidence>
<feature type="transmembrane region" description="Helical" evidence="6">
    <location>
        <begin position="653"/>
        <end position="674"/>
    </location>
</feature>
<comment type="caution">
    <text evidence="8">The sequence shown here is derived from an EMBL/GenBank/DDBJ whole genome shotgun (WGS) entry which is preliminary data.</text>
</comment>
<dbReference type="AlphaFoldDB" id="A0A366GPY2"/>
<feature type="transmembrane region" description="Helical" evidence="6">
    <location>
        <begin position="234"/>
        <end position="254"/>
    </location>
</feature>
<dbReference type="PROSITE" id="PS50850">
    <property type="entry name" value="MFS"/>
    <property type="match status" value="1"/>
</dbReference>
<dbReference type="InterPro" id="IPR011701">
    <property type="entry name" value="MFS"/>
</dbReference>
<evidence type="ECO:0000256" key="5">
    <source>
        <dbReference type="ARBA" id="ARBA00023136"/>
    </source>
</evidence>
<dbReference type="PANTHER" id="PTHR23506">
    <property type="entry name" value="GH10249P"/>
    <property type="match status" value="1"/>
</dbReference>
<dbReference type="InterPro" id="IPR020846">
    <property type="entry name" value="MFS_dom"/>
</dbReference>
<feature type="transmembrane region" description="Helical" evidence="6">
    <location>
        <begin position="566"/>
        <end position="587"/>
    </location>
</feature>
<evidence type="ECO:0000313" key="9">
    <source>
        <dbReference type="Proteomes" id="UP000252995"/>
    </source>
</evidence>
<evidence type="ECO:0000313" key="8">
    <source>
        <dbReference type="EMBL" id="RBP28592.1"/>
    </source>
</evidence>
<organism evidence="8 9">
    <name type="scientific">Marinobacter pelagius</name>
    <dbReference type="NCBI Taxonomy" id="379482"/>
    <lineage>
        <taxon>Bacteria</taxon>
        <taxon>Pseudomonadati</taxon>
        <taxon>Pseudomonadota</taxon>
        <taxon>Gammaproteobacteria</taxon>
        <taxon>Pseudomonadales</taxon>
        <taxon>Marinobacteraceae</taxon>
        <taxon>Marinobacter</taxon>
    </lineage>
</organism>
<gene>
    <name evidence="8" type="ORF">DET50_11197</name>
</gene>
<dbReference type="Gene3D" id="1.20.1250.20">
    <property type="entry name" value="MFS general substrate transporter like domains"/>
    <property type="match status" value="1"/>
</dbReference>
<evidence type="ECO:0000256" key="3">
    <source>
        <dbReference type="ARBA" id="ARBA00022692"/>
    </source>
</evidence>
<dbReference type="Pfam" id="PF07690">
    <property type="entry name" value="MFS_1"/>
    <property type="match status" value="2"/>
</dbReference>
<feature type="transmembrane region" description="Helical" evidence="6">
    <location>
        <begin position="719"/>
        <end position="736"/>
    </location>
</feature>
<accession>A0A366GPY2</accession>
<feature type="transmembrane region" description="Helical" evidence="6">
    <location>
        <begin position="593"/>
        <end position="611"/>
    </location>
</feature>
<feature type="transmembrane region" description="Helical" evidence="6">
    <location>
        <begin position="475"/>
        <end position="495"/>
    </location>
</feature>
<evidence type="ECO:0000259" key="7">
    <source>
        <dbReference type="PROSITE" id="PS50850"/>
    </source>
</evidence>
<evidence type="ECO:0000256" key="6">
    <source>
        <dbReference type="SAM" id="Phobius"/>
    </source>
</evidence>
<dbReference type="InterPro" id="IPR050930">
    <property type="entry name" value="MFS_Vesicular_Transporter"/>
</dbReference>
<comment type="subcellular location">
    <subcellularLocation>
        <location evidence="1">Membrane</location>
        <topology evidence="1">Multi-pass membrane protein</topology>
    </subcellularLocation>
</comment>
<dbReference type="SUPFAM" id="SSF103473">
    <property type="entry name" value="MFS general substrate transporter"/>
    <property type="match status" value="1"/>
</dbReference>
<evidence type="ECO:0000256" key="4">
    <source>
        <dbReference type="ARBA" id="ARBA00022989"/>
    </source>
</evidence>
<feature type="transmembrane region" description="Helical" evidence="6">
    <location>
        <begin position="168"/>
        <end position="188"/>
    </location>
</feature>
<dbReference type="InterPro" id="IPR036259">
    <property type="entry name" value="MFS_trans_sf"/>
</dbReference>
<dbReference type="EMBL" id="QNRO01000011">
    <property type="protein sequence ID" value="RBP28592.1"/>
    <property type="molecule type" value="Genomic_DNA"/>
</dbReference>